<evidence type="ECO:0000259" key="6">
    <source>
        <dbReference type="PROSITE" id="PS50110"/>
    </source>
</evidence>
<dbReference type="PROSITE" id="PS50110">
    <property type="entry name" value="RESPONSE_REGULATORY"/>
    <property type="match status" value="2"/>
</dbReference>
<dbReference type="SMART" id="SM00086">
    <property type="entry name" value="PAC"/>
    <property type="match status" value="2"/>
</dbReference>
<dbReference type="InterPro" id="IPR036097">
    <property type="entry name" value="HisK_dim/P_sf"/>
</dbReference>
<organism evidence="9 10">
    <name type="scientific">Caballeronia calidae</name>
    <dbReference type="NCBI Taxonomy" id="1777139"/>
    <lineage>
        <taxon>Bacteria</taxon>
        <taxon>Pseudomonadati</taxon>
        <taxon>Pseudomonadota</taxon>
        <taxon>Betaproteobacteria</taxon>
        <taxon>Burkholderiales</taxon>
        <taxon>Burkholderiaceae</taxon>
        <taxon>Caballeronia</taxon>
    </lineage>
</organism>
<dbReference type="AlphaFoldDB" id="A0A158CWU8"/>
<feature type="domain" description="Response regulatory" evidence="6">
    <location>
        <begin position="554"/>
        <end position="670"/>
    </location>
</feature>
<dbReference type="InterPro" id="IPR001789">
    <property type="entry name" value="Sig_transdc_resp-reg_receiver"/>
</dbReference>
<evidence type="ECO:0000256" key="2">
    <source>
        <dbReference type="ARBA" id="ARBA00012438"/>
    </source>
</evidence>
<dbReference type="Gene3D" id="3.40.50.2300">
    <property type="match status" value="2"/>
</dbReference>
<feature type="domain" description="Histidine kinase" evidence="5">
    <location>
        <begin position="310"/>
        <end position="533"/>
    </location>
</feature>
<evidence type="ECO:0000313" key="9">
    <source>
        <dbReference type="EMBL" id="SAK86779.1"/>
    </source>
</evidence>
<dbReference type="InterPro" id="IPR036890">
    <property type="entry name" value="HATPase_C_sf"/>
</dbReference>
<name>A0A158CWU8_9BURK</name>
<keyword evidence="9" id="KW-0808">Transferase</keyword>
<feature type="domain" description="PAC" evidence="8">
    <location>
        <begin position="238"/>
        <end position="290"/>
    </location>
</feature>
<dbReference type="SMART" id="SM00091">
    <property type="entry name" value="PAS"/>
    <property type="match status" value="2"/>
</dbReference>
<dbReference type="CDD" id="cd18161">
    <property type="entry name" value="REC_hyHK_blue-like"/>
    <property type="match status" value="1"/>
</dbReference>
<sequence>MLARPLLCATLKSGKHKKRIPIMRGDEQHDDFSIPDDWCRRWVNSVRDYAVIGLSPEGIIETWNVGAIEIHGFQADEVIGRSFDLFHAPEDRERGSAAALLAAARRAGRVESEGWRIRKNGSRFWANVVITALTDSEGHLLGFGKIVRDMTDKRVAHEAVVESEQRFRMLVNGVTDYAIFMLSPQGIVTNWNAGARRIKGYRSDEIIGSHFSRFYTPEDAASGLPQRGLAIAAREGRFEAEGWRVRKDGKRFWAHVVIDAIRDDAGTLVGFAKITRDITERMEASRVLEETRKALFQSQKMEAVGKLTGGVAHDFNNVLQVLRGNLELLDTRHHRDAWTRDRITKAIEAVERGSKLASQLLAFGRQQPLQPVIINLAAALRGMDDLLRRALGETVRVETVVAGGLWNTSVDIHQLENVILNLAINARDAMPQGGKLTMELSNAMLDDEYVASELEVTAGQYVLLAVTDTGTGMAQDVLERAFDPFFSTKTEGQGTGLGLSMAYGFVKQTGGHIKIYSEVGHGTSVKIYLPRSTGQAVEPPPRARAAPVKGGSETILVVEDDPKVQSTAVDTLTALGYRVLKADDAQQALTVLRSGIDVDLLFSDVVMPGPVSSTDMAAQATRLLPCMKVLFTSGYTQNAIVHGGRLDPGVELLSKPYGRDQLAHKIRQMLDGAKKSADGNGSAQPKAAATEGRALRVLLVDDDANLCEAINAQLSLLGHAPTSMTSPHGALDRLEKEPFDVLMTDLSMPAMDGIELARQAARHRPSICVVFASGYEMPALPSLTFRWAALRKPFTFEELGAVLRGFMD</sequence>
<accession>A0A158CWU8</accession>
<dbReference type="Gene3D" id="3.30.450.20">
    <property type="entry name" value="PAS domain"/>
    <property type="match status" value="2"/>
</dbReference>
<dbReference type="Gene3D" id="1.10.287.130">
    <property type="match status" value="1"/>
</dbReference>
<dbReference type="EC" id="2.7.13.3" evidence="2"/>
<comment type="catalytic activity">
    <reaction evidence="1">
        <text>ATP + protein L-histidine = ADP + protein N-phospho-L-histidine.</text>
        <dbReference type="EC" id="2.7.13.3"/>
    </reaction>
</comment>
<dbReference type="SMART" id="SM00448">
    <property type="entry name" value="REC"/>
    <property type="match status" value="2"/>
</dbReference>
<dbReference type="PRINTS" id="PR00344">
    <property type="entry name" value="BCTRLSENSOR"/>
</dbReference>
<feature type="domain" description="Response regulatory" evidence="6">
    <location>
        <begin position="696"/>
        <end position="807"/>
    </location>
</feature>
<dbReference type="PANTHER" id="PTHR43065:SF49">
    <property type="entry name" value="HISTIDINE KINASE"/>
    <property type="match status" value="1"/>
</dbReference>
<feature type="domain" description="PAS" evidence="7">
    <location>
        <begin position="51"/>
        <end position="87"/>
    </location>
</feature>
<evidence type="ECO:0000256" key="3">
    <source>
        <dbReference type="ARBA" id="ARBA00022553"/>
    </source>
</evidence>
<dbReference type="SUPFAM" id="SSF55785">
    <property type="entry name" value="PYP-like sensor domain (PAS domain)"/>
    <property type="match status" value="2"/>
</dbReference>
<dbReference type="CDD" id="cd00082">
    <property type="entry name" value="HisKA"/>
    <property type="match status" value="1"/>
</dbReference>
<evidence type="ECO:0000259" key="5">
    <source>
        <dbReference type="PROSITE" id="PS50109"/>
    </source>
</evidence>
<keyword evidence="9" id="KW-0418">Kinase</keyword>
<keyword evidence="10" id="KW-1185">Reference proteome</keyword>
<dbReference type="CDD" id="cd00130">
    <property type="entry name" value="PAS"/>
    <property type="match status" value="2"/>
</dbReference>
<dbReference type="InterPro" id="IPR005467">
    <property type="entry name" value="His_kinase_dom"/>
</dbReference>
<dbReference type="InterPro" id="IPR000014">
    <property type="entry name" value="PAS"/>
</dbReference>
<dbReference type="Proteomes" id="UP000071859">
    <property type="component" value="Unassembled WGS sequence"/>
</dbReference>
<proteinExistence type="predicted"/>
<evidence type="ECO:0000259" key="7">
    <source>
        <dbReference type="PROSITE" id="PS50112"/>
    </source>
</evidence>
<dbReference type="PROSITE" id="PS50113">
    <property type="entry name" value="PAC"/>
    <property type="match status" value="2"/>
</dbReference>
<dbReference type="InterPro" id="IPR004358">
    <property type="entry name" value="Sig_transdc_His_kin-like_C"/>
</dbReference>
<dbReference type="Gene3D" id="3.30.565.10">
    <property type="entry name" value="Histidine kinase-like ATPase, C-terminal domain"/>
    <property type="match status" value="1"/>
</dbReference>
<dbReference type="InterPro" id="IPR000700">
    <property type="entry name" value="PAS-assoc_C"/>
</dbReference>
<dbReference type="SUPFAM" id="SSF55874">
    <property type="entry name" value="ATPase domain of HSP90 chaperone/DNA topoisomerase II/histidine kinase"/>
    <property type="match status" value="1"/>
</dbReference>
<dbReference type="EMBL" id="FCOX02000025">
    <property type="protein sequence ID" value="SAK86779.1"/>
    <property type="molecule type" value="Genomic_DNA"/>
</dbReference>
<dbReference type="SMART" id="SM00388">
    <property type="entry name" value="HisKA"/>
    <property type="match status" value="1"/>
</dbReference>
<feature type="modified residue" description="4-aspartylphosphate" evidence="4">
    <location>
        <position position="745"/>
    </location>
</feature>
<dbReference type="PROSITE" id="PS50112">
    <property type="entry name" value="PAS"/>
    <property type="match status" value="2"/>
</dbReference>
<evidence type="ECO:0000256" key="1">
    <source>
        <dbReference type="ARBA" id="ARBA00000085"/>
    </source>
</evidence>
<protein>
    <recommendedName>
        <fullName evidence="2">histidine kinase</fullName>
        <ecNumber evidence="2">2.7.13.3</ecNumber>
    </recommendedName>
</protein>
<dbReference type="PANTHER" id="PTHR43065">
    <property type="entry name" value="SENSOR HISTIDINE KINASE"/>
    <property type="match status" value="1"/>
</dbReference>
<dbReference type="Pfam" id="PF00072">
    <property type="entry name" value="Response_reg"/>
    <property type="match status" value="2"/>
</dbReference>
<dbReference type="PROSITE" id="PS50109">
    <property type="entry name" value="HIS_KIN"/>
    <property type="match status" value="1"/>
</dbReference>
<evidence type="ECO:0000313" key="10">
    <source>
        <dbReference type="Proteomes" id="UP000071859"/>
    </source>
</evidence>
<dbReference type="InterPro" id="IPR003594">
    <property type="entry name" value="HATPase_dom"/>
</dbReference>
<dbReference type="InterPro" id="IPR035965">
    <property type="entry name" value="PAS-like_dom_sf"/>
</dbReference>
<dbReference type="SUPFAM" id="SSF52172">
    <property type="entry name" value="CheY-like"/>
    <property type="match status" value="2"/>
</dbReference>
<comment type="caution">
    <text evidence="9">The sequence shown here is derived from an EMBL/GenBank/DDBJ whole genome shotgun (WGS) entry which is preliminary data.</text>
</comment>
<reference evidence="9" key="1">
    <citation type="submission" date="2016-01" db="EMBL/GenBank/DDBJ databases">
        <authorList>
            <person name="Peeters C."/>
        </authorList>
    </citation>
    <scope>NUCLEOTIDE SEQUENCE</scope>
    <source>
        <strain evidence="9">LMG 29321</strain>
    </source>
</reference>
<dbReference type="InterPro" id="IPR001610">
    <property type="entry name" value="PAC"/>
</dbReference>
<feature type="modified residue" description="4-aspartylphosphate" evidence="4">
    <location>
        <position position="604"/>
    </location>
</feature>
<evidence type="ECO:0000259" key="8">
    <source>
        <dbReference type="PROSITE" id="PS50113"/>
    </source>
</evidence>
<feature type="domain" description="PAS" evidence="7">
    <location>
        <begin position="163"/>
        <end position="219"/>
    </location>
</feature>
<dbReference type="Pfam" id="PF02518">
    <property type="entry name" value="HATPase_c"/>
    <property type="match status" value="1"/>
</dbReference>
<dbReference type="NCBIfam" id="TIGR00229">
    <property type="entry name" value="sensory_box"/>
    <property type="match status" value="2"/>
</dbReference>
<dbReference type="InterPro" id="IPR011006">
    <property type="entry name" value="CheY-like_superfamily"/>
</dbReference>
<gene>
    <name evidence="9" type="ORF">AWB78_04470</name>
</gene>
<dbReference type="InterPro" id="IPR003661">
    <property type="entry name" value="HisK_dim/P_dom"/>
</dbReference>
<dbReference type="GO" id="GO:0000155">
    <property type="term" value="F:phosphorelay sensor kinase activity"/>
    <property type="evidence" value="ECO:0007669"/>
    <property type="project" value="InterPro"/>
</dbReference>
<dbReference type="SUPFAM" id="SSF47384">
    <property type="entry name" value="Homodimeric domain of signal transducing histidine kinase"/>
    <property type="match status" value="1"/>
</dbReference>
<keyword evidence="3 4" id="KW-0597">Phosphoprotein</keyword>
<dbReference type="SMART" id="SM00387">
    <property type="entry name" value="HATPase_c"/>
    <property type="match status" value="1"/>
</dbReference>
<dbReference type="Pfam" id="PF13426">
    <property type="entry name" value="PAS_9"/>
    <property type="match status" value="2"/>
</dbReference>
<feature type="domain" description="PAC" evidence="8">
    <location>
        <begin position="110"/>
        <end position="162"/>
    </location>
</feature>
<evidence type="ECO:0000256" key="4">
    <source>
        <dbReference type="PROSITE-ProRule" id="PRU00169"/>
    </source>
</evidence>